<dbReference type="Proteomes" id="UP001213664">
    <property type="component" value="Chromosome"/>
</dbReference>
<keyword evidence="5 7" id="KW-0472">Membrane</keyword>
<dbReference type="InterPro" id="IPR037066">
    <property type="entry name" value="Plug_dom_sf"/>
</dbReference>
<evidence type="ECO:0000256" key="1">
    <source>
        <dbReference type="ARBA" id="ARBA00004571"/>
    </source>
</evidence>
<evidence type="ECO:0000256" key="6">
    <source>
        <dbReference type="ARBA" id="ARBA00023237"/>
    </source>
</evidence>
<dbReference type="EMBL" id="CP119326">
    <property type="protein sequence ID" value="WEK39365.1"/>
    <property type="molecule type" value="Genomic_DNA"/>
</dbReference>
<evidence type="ECO:0000313" key="11">
    <source>
        <dbReference type="Proteomes" id="UP001213664"/>
    </source>
</evidence>
<gene>
    <name evidence="10" type="ORF">P0Y50_12570</name>
</gene>
<dbReference type="PROSITE" id="PS52016">
    <property type="entry name" value="TONB_DEPENDENT_REC_3"/>
    <property type="match status" value="1"/>
</dbReference>
<evidence type="ECO:0000313" key="10">
    <source>
        <dbReference type="EMBL" id="WEK39365.1"/>
    </source>
</evidence>
<evidence type="ECO:0000259" key="8">
    <source>
        <dbReference type="Pfam" id="PF07715"/>
    </source>
</evidence>
<feature type="domain" description="TonB-dependent receptor plug" evidence="8">
    <location>
        <begin position="181"/>
        <end position="258"/>
    </location>
</feature>
<keyword evidence="3 7" id="KW-1134">Transmembrane beta strand</keyword>
<dbReference type="Pfam" id="PF13620">
    <property type="entry name" value="CarboxypepD_reg"/>
    <property type="match status" value="1"/>
</dbReference>
<dbReference type="GO" id="GO:0044718">
    <property type="term" value="P:siderophore transmembrane transport"/>
    <property type="evidence" value="ECO:0007669"/>
    <property type="project" value="TreeGrafter"/>
</dbReference>
<dbReference type="PANTHER" id="PTHR30069:SF46">
    <property type="entry name" value="OAR PROTEIN"/>
    <property type="match status" value="1"/>
</dbReference>
<sequence>MNIQTIRERLLAGTMIGGMALTAAVALPAGAIVFSAVPAFAQDYTSGVLTGTVTNEAGEPISGATVSATSGQGAVRSATTDANGAFRMPALPVGSYQIGINHPSYASISQRASVSSGSSSYAFVLGSDGSSQASDLGDIVVTAARRVQDFNATDTGLRVDVQDLANKVPIGRSINAVTLLAPGASLPDATIGAGSRRNQGLASFAGTSAAESAYYVNGLNLTDQRTFLGYGEVPFDFIQSIDVKTGGYQAEYGRATGGIVNIVTRSGTNEFTGGLSVYYTPDKLRSSRGTSYQQGGNNVAGIEVYNQYNYAETTDYSAFLGGPIIKDHLFFFGVYNIRDVKSEGALSRSFAYNSANGAITPGATYSQGISSYDDPRWALKLDFVINPNHRIEATWLNDETTTESQTRTYSATNSAGLTAITDPLSSDAGGLTQIYKYTGVFTDWFTLSALYGRNEASYLDYGNSISLPGVYDYARPGGAGYVGVGRQAGPYNLAGEDIRETYRIDADFYFNLLGEHHVRVGYDREDLTTSVTSAYSGGALYNVLTPAQCAGIAPAGQGCLNIVTFANDGSFTGEQSAFYIQDSWDITDNLSVQLGVRNDQYVYNNVSGEPYIDLKDQWAPRIGFNWDPFGNKVDRVYGSMGDYYLPIATNTSIRASSGEVYTDAYYAGPTRDSSGNVVLNAGGYPTYGALYEFDYLSPPGAPDPRSVIEADLKPMYEREFILGYEHTFTDGRFADWSIGLRGIYRNLESAIEDTAIGDAVIRYCVRNNIACGQSGPGDAAFSSLFPYVLINPGDGATVYVDLQGDTRTDGAGNPNPAYNPQTIELTAADLGFDKVERTYKALEFTFRREFDGKWGLAGSYTLAKSEGNYEGAVKSDIGQTDTSLTQDYDHVANQLGSFGYLPNHHAHTIKLYGNWALTDRFNVGANFTAQSGRKYGCIGRVPLSVDPLAPQSGTPSGWYCPFGPGNTTIQTPRGSQGETDWTFQTDLNLSYTVVESARGNVTASVDVFNLFDNDATTRVVEQGLIRTSSNVLTARSPYYGMPRGYQAPRSLRFGLKYTF</sequence>
<dbReference type="SUPFAM" id="SSF56935">
    <property type="entry name" value="Porins"/>
    <property type="match status" value="1"/>
</dbReference>
<comment type="similarity">
    <text evidence="7">Belongs to the TonB-dependent receptor family.</text>
</comment>
<dbReference type="Gene3D" id="2.170.130.10">
    <property type="entry name" value="TonB-dependent receptor, plug domain"/>
    <property type="match status" value="1"/>
</dbReference>
<organism evidence="10 11">
    <name type="scientific">Candidatus Brevundimonas colombiensis</name>
    <dbReference type="NCBI Taxonomy" id="3121376"/>
    <lineage>
        <taxon>Bacteria</taxon>
        <taxon>Pseudomonadati</taxon>
        <taxon>Pseudomonadota</taxon>
        <taxon>Alphaproteobacteria</taxon>
        <taxon>Caulobacterales</taxon>
        <taxon>Caulobacteraceae</taxon>
        <taxon>Brevundimonas</taxon>
    </lineage>
</organism>
<name>A0AAJ6BJ08_9CAUL</name>
<dbReference type="InterPro" id="IPR012910">
    <property type="entry name" value="Plug_dom"/>
</dbReference>
<dbReference type="InterPro" id="IPR057601">
    <property type="entry name" value="Oar-like_b-barrel"/>
</dbReference>
<evidence type="ECO:0000256" key="2">
    <source>
        <dbReference type="ARBA" id="ARBA00022448"/>
    </source>
</evidence>
<evidence type="ECO:0000256" key="4">
    <source>
        <dbReference type="ARBA" id="ARBA00022692"/>
    </source>
</evidence>
<evidence type="ECO:0000259" key="9">
    <source>
        <dbReference type="Pfam" id="PF25183"/>
    </source>
</evidence>
<dbReference type="Pfam" id="PF07715">
    <property type="entry name" value="Plug"/>
    <property type="match status" value="1"/>
</dbReference>
<evidence type="ECO:0000256" key="7">
    <source>
        <dbReference type="PROSITE-ProRule" id="PRU01360"/>
    </source>
</evidence>
<proteinExistence type="inferred from homology"/>
<dbReference type="Gene3D" id="2.40.170.20">
    <property type="entry name" value="TonB-dependent receptor, beta-barrel domain"/>
    <property type="match status" value="1"/>
</dbReference>
<feature type="domain" description="TonB-dependent transporter Oar-like beta-barrel" evidence="9">
    <location>
        <begin position="352"/>
        <end position="601"/>
    </location>
</feature>
<keyword evidence="4 7" id="KW-0812">Transmembrane</keyword>
<dbReference type="InterPro" id="IPR039426">
    <property type="entry name" value="TonB-dep_rcpt-like"/>
</dbReference>
<dbReference type="GO" id="GO:0030246">
    <property type="term" value="F:carbohydrate binding"/>
    <property type="evidence" value="ECO:0007669"/>
    <property type="project" value="InterPro"/>
</dbReference>
<dbReference type="PANTHER" id="PTHR30069">
    <property type="entry name" value="TONB-DEPENDENT OUTER MEMBRANE RECEPTOR"/>
    <property type="match status" value="1"/>
</dbReference>
<comment type="subcellular location">
    <subcellularLocation>
        <location evidence="1 7">Cell outer membrane</location>
        <topology evidence="1 7">Multi-pass membrane protein</topology>
    </subcellularLocation>
</comment>
<dbReference type="GO" id="GO:0015344">
    <property type="term" value="F:siderophore uptake transmembrane transporter activity"/>
    <property type="evidence" value="ECO:0007669"/>
    <property type="project" value="TreeGrafter"/>
</dbReference>
<dbReference type="GO" id="GO:0009279">
    <property type="term" value="C:cell outer membrane"/>
    <property type="evidence" value="ECO:0007669"/>
    <property type="project" value="UniProtKB-SubCell"/>
</dbReference>
<dbReference type="SUPFAM" id="SSF49452">
    <property type="entry name" value="Starch-binding domain-like"/>
    <property type="match status" value="1"/>
</dbReference>
<dbReference type="Pfam" id="PF25183">
    <property type="entry name" value="OMP_b-brl_4"/>
    <property type="match status" value="1"/>
</dbReference>
<evidence type="ECO:0000256" key="5">
    <source>
        <dbReference type="ARBA" id="ARBA00023136"/>
    </source>
</evidence>
<dbReference type="InterPro" id="IPR036942">
    <property type="entry name" value="Beta-barrel_TonB_sf"/>
</dbReference>
<accession>A0AAJ6BJ08</accession>
<evidence type="ECO:0000256" key="3">
    <source>
        <dbReference type="ARBA" id="ARBA00022452"/>
    </source>
</evidence>
<protein>
    <submittedName>
        <fullName evidence="10">TonB-dependent receptor</fullName>
    </submittedName>
</protein>
<dbReference type="AlphaFoldDB" id="A0AAJ6BJ08"/>
<reference evidence="10" key="1">
    <citation type="submission" date="2023-03" db="EMBL/GenBank/DDBJ databases">
        <title>Andean soil-derived lignocellulolytic bacterial consortium as a source of novel taxa and putative plastic-active enzymes.</title>
        <authorList>
            <person name="Diaz-Garcia L."/>
            <person name="Chuvochina M."/>
            <person name="Feuerriegel G."/>
            <person name="Bunk B."/>
            <person name="Sproer C."/>
            <person name="Streit W.R."/>
            <person name="Rodriguez L.M."/>
            <person name="Overmann J."/>
            <person name="Jimenez D.J."/>
        </authorList>
    </citation>
    <scope>NUCLEOTIDE SEQUENCE</scope>
    <source>
        <strain evidence="10">MAG 833</strain>
    </source>
</reference>
<dbReference type="Gene3D" id="2.60.40.1120">
    <property type="entry name" value="Carboxypeptidase-like, regulatory domain"/>
    <property type="match status" value="1"/>
</dbReference>
<keyword evidence="10" id="KW-0675">Receptor</keyword>
<dbReference type="InterPro" id="IPR013784">
    <property type="entry name" value="Carb-bd-like_fold"/>
</dbReference>
<keyword evidence="2 7" id="KW-0813">Transport</keyword>
<keyword evidence="6 7" id="KW-0998">Cell outer membrane</keyword>